<proteinExistence type="predicted"/>
<dbReference type="CDD" id="cd13733">
    <property type="entry name" value="SPRY_PRY_C-I_1"/>
    <property type="match status" value="1"/>
</dbReference>
<gene>
    <name evidence="4" type="primary">LOC101233957</name>
</gene>
<evidence type="ECO:0000256" key="2">
    <source>
        <dbReference type="SAM" id="SignalP"/>
    </source>
</evidence>
<dbReference type="SMART" id="SM00449">
    <property type="entry name" value="SPRY"/>
    <property type="match status" value="1"/>
</dbReference>
<dbReference type="Pfam" id="PF00622">
    <property type="entry name" value="SPRY"/>
    <property type="match status" value="1"/>
</dbReference>
<keyword evidence="1" id="KW-1133">Transmembrane helix</keyword>
<evidence type="ECO:0000259" key="3">
    <source>
        <dbReference type="PROSITE" id="PS50188"/>
    </source>
</evidence>
<dbReference type="Gene3D" id="1.20.58.90">
    <property type="match status" value="4"/>
</dbReference>
<dbReference type="Proteomes" id="UP000007754">
    <property type="component" value="Chromosome 18"/>
</dbReference>
<dbReference type="InterPro" id="IPR043136">
    <property type="entry name" value="B30.2/SPRY_sf"/>
</dbReference>
<dbReference type="GeneTree" id="ENSGT01120000271914"/>
<dbReference type="InterPro" id="IPR001870">
    <property type="entry name" value="B30.2/SPRY"/>
</dbReference>
<dbReference type="PANTHER" id="PTHR24103">
    <property type="entry name" value="E3 UBIQUITIN-PROTEIN LIGASE TRIM"/>
    <property type="match status" value="1"/>
</dbReference>
<keyword evidence="2" id="KW-0732">Signal</keyword>
<feature type="domain" description="B30.2/SPRY" evidence="3">
    <location>
        <begin position="529"/>
        <end position="727"/>
    </location>
</feature>
<sequence>MEQRRWLLVALPLLLAIALSGSVFPGASQWVSASWIQLSLFLLALAAGSVLIFQGRRVDSLETVWLKNHQQLYQKIQTLQEAFQNEQESTQHDIQLLRTHLEKELGLTIEANTTNTLESMWKKDLQEVSKQVQTLQKAFKNTQVYAQRDLQMIRTVLKDELGKTVEANVTGNIACTWQNDLLQLSQQIQTLKRTFQNMKVAIQRDLLMTRTDLENKLERTVEEKTSTLESRLEKDHHEISKQIQILQENFLNTYETTQRDLQMIRIHLEHELERTVEENTRTMESMWKKDLLQLSQQMQTLQEAFQNMEVSTQRDLQTIRTDVKNELERTVEENTRTMESMWKKDLLQLSQQMQTLQEAFQNMEVSTQRDLETVRADMKNELGRTVEENTRTMESMWKKDLLQLSQQMQTLQEAFQNMEGSTQRDLETIRTDMKNELERTVEENTRTMESMWKKDLLQLSQQMQTLQEAFQNMEVSTQRDLQMIRADKKNELGRTVKENTSRVLESMQLMDIQQISQKIQTLEETLQTILGSTKYDLDLPVLRSYKGDVILDADTAHPRLEISADGRRVKDTGVIRFLFRNEKRFDSHLFVLAKEGYTSGKHYWEVNVGTRRNWALGIACESVTRKGTLTLCPENGFWVIACVDGQDYLACTNPWTCLTVTGCLSKIGIFLNIPAKQVSFYDVFRAVALYTFSIAEGSSQEGKFLPFFSTGLAASEPDTEPLEILPFSDDDDE</sequence>
<dbReference type="PRINTS" id="PR01407">
    <property type="entry name" value="BUTYPHLNCDUF"/>
</dbReference>
<accession>A0A674GQ29</accession>
<dbReference type="Gene3D" id="2.60.120.920">
    <property type="match status" value="1"/>
</dbReference>
<dbReference type="KEGG" id="tgu:101233957"/>
<dbReference type="InterPro" id="IPR050143">
    <property type="entry name" value="TRIM/RBCC"/>
</dbReference>
<dbReference type="Pfam" id="PF13765">
    <property type="entry name" value="PRY"/>
    <property type="match status" value="1"/>
</dbReference>
<dbReference type="InterPro" id="IPR003879">
    <property type="entry name" value="Butyrophylin_SPRY"/>
</dbReference>
<dbReference type="InParanoid" id="A0A674GQ29"/>
<keyword evidence="1" id="KW-0472">Membrane</keyword>
<feature type="transmembrane region" description="Helical" evidence="1">
    <location>
        <begin position="35"/>
        <end position="53"/>
    </location>
</feature>
<evidence type="ECO:0000313" key="4">
    <source>
        <dbReference type="Ensembl" id="ENSTGUP00000024784.1"/>
    </source>
</evidence>
<name>A0A674GQ29_TAEGU</name>
<dbReference type="InterPro" id="IPR006574">
    <property type="entry name" value="PRY"/>
</dbReference>
<dbReference type="SMART" id="SM00589">
    <property type="entry name" value="PRY"/>
    <property type="match status" value="1"/>
</dbReference>
<dbReference type="FunFam" id="2.60.120.920:FF:000004">
    <property type="entry name" value="Butyrophilin subfamily 1 member A1"/>
    <property type="match status" value="1"/>
</dbReference>
<feature type="chain" id="PRO_5025683073" evidence="2">
    <location>
        <begin position="23"/>
        <end position="733"/>
    </location>
</feature>
<protein>
    <submittedName>
        <fullName evidence="4">E3 ubiquitin-protein ligase TRIM39-like</fullName>
    </submittedName>
</protein>
<dbReference type="Ensembl" id="ENSTGUT00000040038.1">
    <property type="protein sequence ID" value="ENSTGUP00000024784.1"/>
    <property type="gene ID" value="ENSTGUG00000021884.1"/>
</dbReference>
<dbReference type="OMA" id="RTENCDW"/>
<dbReference type="PROSITE" id="PS50188">
    <property type="entry name" value="B302_SPRY"/>
    <property type="match status" value="1"/>
</dbReference>
<reference evidence="4" key="2">
    <citation type="submission" date="2025-08" db="UniProtKB">
        <authorList>
            <consortium name="Ensembl"/>
        </authorList>
    </citation>
    <scope>IDENTIFICATION</scope>
</reference>
<dbReference type="InterPro" id="IPR003877">
    <property type="entry name" value="SPRY_dom"/>
</dbReference>
<organism evidence="4 5">
    <name type="scientific">Taeniopygia guttata</name>
    <name type="common">Zebra finch</name>
    <name type="synonym">Poephila guttata</name>
    <dbReference type="NCBI Taxonomy" id="59729"/>
    <lineage>
        <taxon>Eukaryota</taxon>
        <taxon>Metazoa</taxon>
        <taxon>Chordata</taxon>
        <taxon>Craniata</taxon>
        <taxon>Vertebrata</taxon>
        <taxon>Euteleostomi</taxon>
        <taxon>Archelosauria</taxon>
        <taxon>Archosauria</taxon>
        <taxon>Dinosauria</taxon>
        <taxon>Saurischia</taxon>
        <taxon>Theropoda</taxon>
        <taxon>Coelurosauria</taxon>
        <taxon>Aves</taxon>
        <taxon>Neognathae</taxon>
        <taxon>Neoaves</taxon>
        <taxon>Telluraves</taxon>
        <taxon>Australaves</taxon>
        <taxon>Passeriformes</taxon>
        <taxon>Passeroidea</taxon>
        <taxon>Estrildidae</taxon>
        <taxon>Estrildinae</taxon>
        <taxon>Taeniopygia</taxon>
    </lineage>
</organism>
<feature type="signal peptide" evidence="2">
    <location>
        <begin position="1"/>
        <end position="22"/>
    </location>
</feature>
<dbReference type="InterPro" id="IPR013320">
    <property type="entry name" value="ConA-like_dom_sf"/>
</dbReference>
<reference evidence="4 5" key="1">
    <citation type="journal article" date="2010" name="Nature">
        <title>The genome of a songbird.</title>
        <authorList>
            <person name="Warren W.C."/>
            <person name="Clayton D.F."/>
            <person name="Ellegren H."/>
            <person name="Arnold A.P."/>
            <person name="Hillier L.W."/>
            <person name="Kunstner A."/>
            <person name="Searle S."/>
            <person name="White S."/>
            <person name="Vilella A.J."/>
            <person name="Fairley S."/>
            <person name="Heger A."/>
            <person name="Kong L."/>
            <person name="Ponting C.P."/>
            <person name="Jarvis E.D."/>
            <person name="Mello C.V."/>
            <person name="Minx P."/>
            <person name="Lovell P."/>
            <person name="Velho T.A."/>
            <person name="Ferris M."/>
            <person name="Balakrishnan C.N."/>
            <person name="Sinha S."/>
            <person name="Blatti C."/>
            <person name="London S.E."/>
            <person name="Li Y."/>
            <person name="Lin Y.C."/>
            <person name="George J."/>
            <person name="Sweedler J."/>
            <person name="Southey B."/>
            <person name="Gunaratne P."/>
            <person name="Watson M."/>
            <person name="Nam K."/>
            <person name="Backstrom N."/>
            <person name="Smeds L."/>
            <person name="Nabholz B."/>
            <person name="Itoh Y."/>
            <person name="Whitney O."/>
            <person name="Pfenning A.R."/>
            <person name="Howard J."/>
            <person name="Volker M."/>
            <person name="Skinner B.M."/>
            <person name="Griffin D.K."/>
            <person name="Ye L."/>
            <person name="McLaren W.M."/>
            <person name="Flicek P."/>
            <person name="Quesada V."/>
            <person name="Velasco G."/>
            <person name="Lopez-Otin C."/>
            <person name="Puente X.S."/>
            <person name="Olender T."/>
            <person name="Lancet D."/>
            <person name="Smit A.F."/>
            <person name="Hubley R."/>
            <person name="Konkel M.K."/>
            <person name="Walker J.A."/>
            <person name="Batzer M.A."/>
            <person name="Gu W."/>
            <person name="Pollock D.D."/>
            <person name="Chen L."/>
            <person name="Cheng Z."/>
            <person name="Eichler E.E."/>
            <person name="Stapley J."/>
            <person name="Slate J."/>
            <person name="Ekblom R."/>
            <person name="Birkhead T."/>
            <person name="Burke T."/>
            <person name="Burt D."/>
            <person name="Scharff C."/>
            <person name="Adam I."/>
            <person name="Richard H."/>
            <person name="Sultan M."/>
            <person name="Soldatov A."/>
            <person name="Lehrach H."/>
            <person name="Edwards S.V."/>
            <person name="Yang S.P."/>
            <person name="Li X."/>
            <person name="Graves T."/>
            <person name="Fulton L."/>
            <person name="Nelson J."/>
            <person name="Chinwalla A."/>
            <person name="Hou S."/>
            <person name="Mardis E.R."/>
            <person name="Wilson R.K."/>
        </authorList>
    </citation>
    <scope>NUCLEOTIDE SEQUENCE [LARGE SCALE GENOMIC DNA]</scope>
</reference>
<evidence type="ECO:0000313" key="5">
    <source>
        <dbReference type="Proteomes" id="UP000007754"/>
    </source>
</evidence>
<dbReference type="AlphaFoldDB" id="A0A674GQ29"/>
<keyword evidence="1" id="KW-0812">Transmembrane</keyword>
<evidence type="ECO:0000256" key="1">
    <source>
        <dbReference type="SAM" id="Phobius"/>
    </source>
</evidence>
<dbReference type="SUPFAM" id="SSF49899">
    <property type="entry name" value="Concanavalin A-like lectins/glucanases"/>
    <property type="match status" value="1"/>
</dbReference>
<reference evidence="4" key="3">
    <citation type="submission" date="2025-09" db="UniProtKB">
        <authorList>
            <consortium name="Ensembl"/>
        </authorList>
    </citation>
    <scope>IDENTIFICATION</scope>
</reference>
<keyword evidence="5" id="KW-1185">Reference proteome</keyword>